<keyword evidence="2" id="KW-1185">Reference proteome</keyword>
<protein>
    <submittedName>
        <fullName evidence="1">Uncharacterized protein</fullName>
    </submittedName>
</protein>
<proteinExistence type="predicted"/>
<reference evidence="1 2" key="1">
    <citation type="journal article" date="2018" name="Biotechnol. Biofuels">
        <title>Integrative visual omics of the white-rot fungus Polyporus brumalis exposes the biotechnological potential of its oxidative enzymes for delignifying raw plant biomass.</title>
        <authorList>
            <person name="Miyauchi S."/>
            <person name="Rancon A."/>
            <person name="Drula E."/>
            <person name="Hage H."/>
            <person name="Chaduli D."/>
            <person name="Favel A."/>
            <person name="Grisel S."/>
            <person name="Henrissat B."/>
            <person name="Herpoel-Gimbert I."/>
            <person name="Ruiz-Duenas F.J."/>
            <person name="Chevret D."/>
            <person name="Hainaut M."/>
            <person name="Lin J."/>
            <person name="Wang M."/>
            <person name="Pangilinan J."/>
            <person name="Lipzen A."/>
            <person name="Lesage-Meessen L."/>
            <person name="Navarro D."/>
            <person name="Riley R."/>
            <person name="Grigoriev I.V."/>
            <person name="Zhou S."/>
            <person name="Raouche S."/>
            <person name="Rosso M.N."/>
        </authorList>
    </citation>
    <scope>NUCLEOTIDE SEQUENCE [LARGE SCALE GENOMIC DNA]</scope>
    <source>
        <strain evidence="1 2">BRFM 1820</strain>
    </source>
</reference>
<accession>A0A371D0U1</accession>
<dbReference type="AlphaFoldDB" id="A0A371D0U1"/>
<gene>
    <name evidence="1" type="ORF">OH76DRAFT_896195</name>
</gene>
<evidence type="ECO:0000313" key="1">
    <source>
        <dbReference type="EMBL" id="RDX46089.1"/>
    </source>
</evidence>
<organism evidence="1 2">
    <name type="scientific">Lentinus brumalis</name>
    <dbReference type="NCBI Taxonomy" id="2498619"/>
    <lineage>
        <taxon>Eukaryota</taxon>
        <taxon>Fungi</taxon>
        <taxon>Dikarya</taxon>
        <taxon>Basidiomycota</taxon>
        <taxon>Agaricomycotina</taxon>
        <taxon>Agaricomycetes</taxon>
        <taxon>Polyporales</taxon>
        <taxon>Polyporaceae</taxon>
        <taxon>Lentinus</taxon>
    </lineage>
</organism>
<name>A0A371D0U1_9APHY</name>
<dbReference type="EMBL" id="KZ857430">
    <property type="protein sequence ID" value="RDX46089.1"/>
    <property type="molecule type" value="Genomic_DNA"/>
</dbReference>
<sequence length="157" mass="17024">MTFTTTIVPSHTLCIVFYSDCIVPHLTCTDKFTLSLVHTASAQDTFNCMIIFLHTLKFVAKGCSPSVPIGNILTGSCHVGVSVTIIGFGGDSKSDTVRTSDNQLPTPEFYCPYSSMMTYTWLVYDHHVGSRVDSNVLTGAAGQRGLAGIYRPSRFGT</sequence>
<dbReference type="Proteomes" id="UP000256964">
    <property type="component" value="Unassembled WGS sequence"/>
</dbReference>
<evidence type="ECO:0000313" key="2">
    <source>
        <dbReference type="Proteomes" id="UP000256964"/>
    </source>
</evidence>